<evidence type="ECO:0000313" key="7">
    <source>
        <dbReference type="Proteomes" id="UP000608890"/>
    </source>
</evidence>
<dbReference type="GO" id="GO:0008726">
    <property type="term" value="F:alkanesulfonate monooxygenase activity"/>
    <property type="evidence" value="ECO:0007669"/>
    <property type="project" value="TreeGrafter"/>
</dbReference>
<dbReference type="InterPro" id="IPR011251">
    <property type="entry name" value="Luciferase-like_dom"/>
</dbReference>
<dbReference type="Pfam" id="PF00296">
    <property type="entry name" value="Bac_luciferase"/>
    <property type="match status" value="1"/>
</dbReference>
<dbReference type="AlphaFoldDB" id="A0A917U4V5"/>
<dbReference type="RefSeq" id="WP_189048049.1">
    <property type="nucleotide sequence ID" value="NZ_BMNB01000027.1"/>
</dbReference>
<evidence type="ECO:0000259" key="5">
    <source>
        <dbReference type="Pfam" id="PF00296"/>
    </source>
</evidence>
<dbReference type="Gene3D" id="3.20.20.30">
    <property type="entry name" value="Luciferase-like domain"/>
    <property type="match status" value="1"/>
</dbReference>
<accession>A0A917U4V5</accession>
<protein>
    <submittedName>
        <fullName evidence="6">N5,N10-methylene tetrahydromethanopterin reductase</fullName>
    </submittedName>
</protein>
<evidence type="ECO:0000256" key="3">
    <source>
        <dbReference type="ARBA" id="ARBA00023002"/>
    </source>
</evidence>
<dbReference type="EMBL" id="BMNB01000027">
    <property type="protein sequence ID" value="GGM57146.1"/>
    <property type="molecule type" value="Genomic_DNA"/>
</dbReference>
<organism evidence="6 7">
    <name type="scientific">Micromonospora sonchi</name>
    <dbReference type="NCBI Taxonomy" id="1763543"/>
    <lineage>
        <taxon>Bacteria</taxon>
        <taxon>Bacillati</taxon>
        <taxon>Actinomycetota</taxon>
        <taxon>Actinomycetes</taxon>
        <taxon>Micromonosporales</taxon>
        <taxon>Micromonosporaceae</taxon>
        <taxon>Micromonospora</taxon>
    </lineage>
</organism>
<dbReference type="SUPFAM" id="SSF51679">
    <property type="entry name" value="Bacterial luciferase-like"/>
    <property type="match status" value="1"/>
</dbReference>
<dbReference type="PANTHER" id="PTHR42847">
    <property type="entry name" value="ALKANESULFONATE MONOOXYGENASE"/>
    <property type="match status" value="1"/>
</dbReference>
<name>A0A917U4V5_9ACTN</name>
<gene>
    <name evidence="6" type="primary">hmd</name>
    <name evidence="6" type="ORF">GCM10011608_47510</name>
</gene>
<keyword evidence="2" id="KW-0288">FMN</keyword>
<keyword evidence="3" id="KW-0560">Oxidoreductase</keyword>
<keyword evidence="4" id="KW-0503">Monooxygenase</keyword>
<dbReference type="InterPro" id="IPR050172">
    <property type="entry name" value="SsuD_RutA_monooxygenase"/>
</dbReference>
<dbReference type="PANTHER" id="PTHR42847:SF4">
    <property type="entry name" value="ALKANESULFONATE MONOOXYGENASE-RELATED"/>
    <property type="match status" value="1"/>
</dbReference>
<keyword evidence="1" id="KW-0285">Flavoprotein</keyword>
<evidence type="ECO:0000256" key="1">
    <source>
        <dbReference type="ARBA" id="ARBA00022630"/>
    </source>
</evidence>
<dbReference type="GO" id="GO:0046306">
    <property type="term" value="P:alkanesulfonate catabolic process"/>
    <property type="evidence" value="ECO:0007669"/>
    <property type="project" value="TreeGrafter"/>
</dbReference>
<evidence type="ECO:0000256" key="4">
    <source>
        <dbReference type="ARBA" id="ARBA00023033"/>
    </source>
</evidence>
<evidence type="ECO:0000313" key="6">
    <source>
        <dbReference type="EMBL" id="GGM57146.1"/>
    </source>
</evidence>
<dbReference type="InterPro" id="IPR036661">
    <property type="entry name" value="Luciferase-like_sf"/>
</dbReference>
<proteinExistence type="predicted"/>
<feature type="domain" description="Luciferase-like" evidence="5">
    <location>
        <begin position="25"/>
        <end position="223"/>
    </location>
</feature>
<comment type="caution">
    <text evidence="6">The sequence shown here is derived from an EMBL/GenBank/DDBJ whole genome shotgun (WGS) entry which is preliminary data.</text>
</comment>
<dbReference type="Proteomes" id="UP000608890">
    <property type="component" value="Unassembled WGS sequence"/>
</dbReference>
<keyword evidence="7" id="KW-1185">Reference proteome</keyword>
<sequence length="301" mass="31127">MSAFGVGVILPSVAVQQRQGLDLPTAARHAEELGLDSVWHGDHLAVGMPTLDCAVALAAAAAATRRIRVGASVFVPAIRPVAWAAKQIASLQHVSGGRLVVGIGSGGGPGQWAAAGVPYAERGRRTDTALELLPGLLAGEPVRLRDEPGQPVVDLALSVPSPPFWVGNASPVAIRRAARHGDGWFPSLVPEDEIADALPRLTELAAAHGRPTPTVAVGATGVLGSGGDLPTREEIAAGLTRSYGMPAERAATIPITGTPRDAARRLAAYRRAGAAHLVIGFSGGDWRRQCELLAEARTLLD</sequence>
<reference evidence="6" key="2">
    <citation type="submission" date="2020-09" db="EMBL/GenBank/DDBJ databases">
        <authorList>
            <person name="Sun Q."/>
            <person name="Zhou Y."/>
        </authorList>
    </citation>
    <scope>NUCLEOTIDE SEQUENCE</scope>
    <source>
        <strain evidence="6">CGMCC 4.7312</strain>
    </source>
</reference>
<evidence type="ECO:0000256" key="2">
    <source>
        <dbReference type="ARBA" id="ARBA00022643"/>
    </source>
</evidence>
<reference evidence="6" key="1">
    <citation type="journal article" date="2014" name="Int. J. Syst. Evol. Microbiol.">
        <title>Complete genome sequence of Corynebacterium casei LMG S-19264T (=DSM 44701T), isolated from a smear-ripened cheese.</title>
        <authorList>
            <consortium name="US DOE Joint Genome Institute (JGI-PGF)"/>
            <person name="Walter F."/>
            <person name="Albersmeier A."/>
            <person name="Kalinowski J."/>
            <person name="Ruckert C."/>
        </authorList>
    </citation>
    <scope>NUCLEOTIDE SEQUENCE</scope>
    <source>
        <strain evidence="6">CGMCC 4.7312</strain>
    </source>
</reference>